<dbReference type="InterPro" id="IPR045865">
    <property type="entry name" value="ACT-like_dom_sf"/>
</dbReference>
<dbReference type="PANTHER" id="PTHR11473:SF16">
    <property type="entry name" value="TRYPTOPHAN 5-HYDROXYLASE 2"/>
    <property type="match status" value="1"/>
</dbReference>
<dbReference type="Ensembl" id="ENSPTXT00000024209.1">
    <property type="protein sequence ID" value="ENSPTXP00000023480.1"/>
    <property type="gene ID" value="ENSPTXG00000016311.1"/>
</dbReference>
<accession>A0A670ZL71</accession>
<dbReference type="Pfam" id="PF00351">
    <property type="entry name" value="Biopterin_H"/>
    <property type="match status" value="1"/>
</dbReference>
<evidence type="ECO:0000256" key="1">
    <source>
        <dbReference type="ARBA" id="ARBA00001954"/>
    </source>
</evidence>
<dbReference type="InterPro" id="IPR036951">
    <property type="entry name" value="ArAA_hydroxylase_sf"/>
</dbReference>
<evidence type="ECO:0000256" key="3">
    <source>
        <dbReference type="ARBA" id="ARBA00022723"/>
    </source>
</evidence>
<dbReference type="GeneTree" id="ENSGT00950000182885"/>
<evidence type="ECO:0000256" key="8">
    <source>
        <dbReference type="ARBA" id="ARBA00042662"/>
    </source>
</evidence>
<evidence type="ECO:0000313" key="12">
    <source>
        <dbReference type="Ensembl" id="ENSPTXP00000023480.1"/>
    </source>
</evidence>
<dbReference type="SUPFAM" id="SSF55021">
    <property type="entry name" value="ACT-like"/>
    <property type="match status" value="1"/>
</dbReference>
<dbReference type="InterPro" id="IPR002912">
    <property type="entry name" value="ACT_dom"/>
</dbReference>
<comment type="similarity">
    <text evidence="2">Belongs to the biopterin-dependent aromatic amino acid hydroxylase family.</text>
</comment>
<keyword evidence="3" id="KW-0479">Metal-binding</keyword>
<proteinExistence type="inferred from homology"/>
<evidence type="ECO:0000256" key="6">
    <source>
        <dbReference type="ARBA" id="ARBA00023033"/>
    </source>
</evidence>
<protein>
    <recommendedName>
        <fullName evidence="7">Tryptophan 5-hydroxylase 2</fullName>
    </recommendedName>
    <alternativeName>
        <fullName evidence="8">Tryptophan 5-monooxygenase 2</fullName>
    </alternativeName>
</protein>
<dbReference type="Ensembl" id="ENSPTXT00000024210.1">
    <property type="protein sequence ID" value="ENSPTXP00000023481.1"/>
    <property type="gene ID" value="ENSPTXG00000016313.1"/>
</dbReference>
<dbReference type="PROSITE" id="PS51671">
    <property type="entry name" value="ACT"/>
    <property type="match status" value="1"/>
</dbReference>
<dbReference type="PROSITE" id="PS51410">
    <property type="entry name" value="BH4_AAA_HYDROXYL_2"/>
    <property type="match status" value="1"/>
</dbReference>
<evidence type="ECO:0000256" key="4">
    <source>
        <dbReference type="ARBA" id="ARBA00023002"/>
    </source>
</evidence>
<keyword evidence="5" id="KW-0408">Iron</keyword>
<keyword evidence="4" id="KW-0560">Oxidoreductase</keyword>
<dbReference type="GO" id="GO:0043005">
    <property type="term" value="C:neuron projection"/>
    <property type="evidence" value="ECO:0007669"/>
    <property type="project" value="TreeGrafter"/>
</dbReference>
<evidence type="ECO:0000256" key="9">
    <source>
        <dbReference type="ARBA" id="ARBA00062416"/>
    </source>
</evidence>
<name>A0A670ZL71_PSETE</name>
<dbReference type="GO" id="GO:0009072">
    <property type="term" value="P:aromatic amino acid metabolic process"/>
    <property type="evidence" value="ECO:0007669"/>
    <property type="project" value="InterPro"/>
</dbReference>
<dbReference type="InterPro" id="IPR036329">
    <property type="entry name" value="Aro-AA_hydroxylase_C_sf"/>
</dbReference>
<evidence type="ECO:0000259" key="11">
    <source>
        <dbReference type="PROSITE" id="PS51671"/>
    </source>
</evidence>
<sequence length="193" mass="22559">MCFFRKRKKTKLIIADRYVEMLVICIFFQLNKTNSGRNDDKKANKGTSKNESTSEGGKTAVVFSLKNEVGGLVKALRLFQEKHVSMVHIESRKSKRRNSEVEIFVDCDCTKKEFNELIQLLKYETNIVTLNPPENIWTDEEELDCVPWFPRKIAELDKCSQRVLMYGSELDADHPVSIYRRSRDIKNLRKLTY</sequence>
<dbReference type="CDD" id="cd04929">
    <property type="entry name" value="ACT_TPH"/>
    <property type="match status" value="1"/>
</dbReference>
<evidence type="ECO:0000259" key="10">
    <source>
        <dbReference type="PROSITE" id="PS51410"/>
    </source>
</evidence>
<dbReference type="InterPro" id="IPR001273">
    <property type="entry name" value="ArAA_hydroxylase"/>
</dbReference>
<comment type="cofactor">
    <cofactor evidence="1">
        <name>Fe(2+)</name>
        <dbReference type="ChEBI" id="CHEBI:29033"/>
    </cofactor>
</comment>
<reference evidence="12" key="1">
    <citation type="submission" date="2025-05" db="UniProtKB">
        <authorList>
            <consortium name="Ensembl"/>
        </authorList>
    </citation>
    <scope>IDENTIFICATION</scope>
</reference>
<keyword evidence="6" id="KW-0503">Monooxygenase</keyword>
<dbReference type="SUPFAM" id="SSF56534">
    <property type="entry name" value="Aromatic aminoacid monoxygenases, catalytic and oligomerization domains"/>
    <property type="match status" value="1"/>
</dbReference>
<dbReference type="OMA" id="CDSERDT"/>
<evidence type="ECO:0000256" key="7">
    <source>
        <dbReference type="ARBA" id="ARBA00040889"/>
    </source>
</evidence>
<evidence type="ECO:0000313" key="13">
    <source>
        <dbReference type="Proteomes" id="UP000472273"/>
    </source>
</evidence>
<dbReference type="Proteomes" id="UP000472273">
    <property type="component" value="Unplaced"/>
</dbReference>
<comment type="subunit">
    <text evidence="9">Interacts with DNAJC12.</text>
</comment>
<evidence type="ECO:0000256" key="5">
    <source>
        <dbReference type="ARBA" id="ARBA00023004"/>
    </source>
</evidence>
<evidence type="ECO:0000256" key="2">
    <source>
        <dbReference type="ARBA" id="ARBA00009712"/>
    </source>
</evidence>
<dbReference type="AlphaFoldDB" id="A0A670ZL71"/>
<keyword evidence="13" id="KW-1185">Reference proteome</keyword>
<feature type="domain" description="ACT" evidence="11">
    <location>
        <begin position="60"/>
        <end position="135"/>
    </location>
</feature>
<dbReference type="PANTHER" id="PTHR11473">
    <property type="entry name" value="AROMATIC AMINO ACID HYDROXYLASE"/>
    <property type="match status" value="1"/>
</dbReference>
<dbReference type="Gene3D" id="1.10.800.10">
    <property type="entry name" value="Aromatic amino acid hydroxylase"/>
    <property type="match status" value="1"/>
</dbReference>
<organism evidence="12 13">
    <name type="scientific">Pseudonaja textilis</name>
    <name type="common">Eastern brown snake</name>
    <dbReference type="NCBI Taxonomy" id="8673"/>
    <lineage>
        <taxon>Eukaryota</taxon>
        <taxon>Metazoa</taxon>
        <taxon>Chordata</taxon>
        <taxon>Craniata</taxon>
        <taxon>Vertebrata</taxon>
        <taxon>Euteleostomi</taxon>
        <taxon>Lepidosauria</taxon>
        <taxon>Squamata</taxon>
        <taxon>Bifurcata</taxon>
        <taxon>Unidentata</taxon>
        <taxon>Episquamata</taxon>
        <taxon>Toxicofera</taxon>
        <taxon>Serpentes</taxon>
        <taxon>Colubroidea</taxon>
        <taxon>Elapidae</taxon>
        <taxon>Hydrophiinae</taxon>
        <taxon>Pseudonaja</taxon>
    </lineage>
</organism>
<feature type="domain" description="Biopterin-dependent aromatic amino acid hydroxylase family profile" evidence="10">
    <location>
        <begin position="134"/>
        <end position="193"/>
    </location>
</feature>
<dbReference type="GO" id="GO:0004510">
    <property type="term" value="F:tryptophan 5-monooxygenase activity"/>
    <property type="evidence" value="ECO:0007669"/>
    <property type="project" value="TreeGrafter"/>
</dbReference>
<dbReference type="GO" id="GO:0005506">
    <property type="term" value="F:iron ion binding"/>
    <property type="evidence" value="ECO:0007669"/>
    <property type="project" value="InterPro"/>
</dbReference>
<dbReference type="InterPro" id="IPR019774">
    <property type="entry name" value="Aromatic-AA_hydroxylase_C"/>
</dbReference>